<protein>
    <submittedName>
        <fullName evidence="1">Uncharacterized protein</fullName>
    </submittedName>
</protein>
<feature type="non-terminal residue" evidence="1">
    <location>
        <position position="82"/>
    </location>
</feature>
<evidence type="ECO:0000313" key="1">
    <source>
        <dbReference type="EMBL" id="SVC97169.1"/>
    </source>
</evidence>
<dbReference type="AlphaFoldDB" id="A0A382RHI9"/>
<accession>A0A382RHI9</accession>
<gene>
    <name evidence="1" type="ORF">METZ01_LOCUS350023</name>
</gene>
<name>A0A382RHI9_9ZZZZ</name>
<organism evidence="1">
    <name type="scientific">marine metagenome</name>
    <dbReference type="NCBI Taxonomy" id="408172"/>
    <lineage>
        <taxon>unclassified sequences</taxon>
        <taxon>metagenomes</taxon>
        <taxon>ecological metagenomes</taxon>
    </lineage>
</organism>
<dbReference type="EMBL" id="UINC01121774">
    <property type="protein sequence ID" value="SVC97169.1"/>
    <property type="molecule type" value="Genomic_DNA"/>
</dbReference>
<proteinExistence type="predicted"/>
<sequence length="82" mass="9044">MLKYLFLIIGNNTSAVISVGGVASSRRSGLLDMLDTIRKLLVGHLLCRPRQMPSLNLRSDPRFHRDIPIGTAVFDGHVQVMG</sequence>
<reference evidence="1" key="1">
    <citation type="submission" date="2018-05" db="EMBL/GenBank/DDBJ databases">
        <authorList>
            <person name="Lanie J.A."/>
            <person name="Ng W.-L."/>
            <person name="Kazmierczak K.M."/>
            <person name="Andrzejewski T.M."/>
            <person name="Davidsen T.M."/>
            <person name="Wayne K.J."/>
            <person name="Tettelin H."/>
            <person name="Glass J.I."/>
            <person name="Rusch D."/>
            <person name="Podicherti R."/>
            <person name="Tsui H.-C.T."/>
            <person name="Winkler M.E."/>
        </authorList>
    </citation>
    <scope>NUCLEOTIDE SEQUENCE</scope>
</reference>